<evidence type="ECO:0000313" key="2">
    <source>
        <dbReference type="EMBL" id="NYS48151.1"/>
    </source>
</evidence>
<dbReference type="EMBL" id="JACBYF010000034">
    <property type="protein sequence ID" value="NYS48151.1"/>
    <property type="molecule type" value="Genomic_DNA"/>
</dbReference>
<feature type="coiled-coil region" evidence="1">
    <location>
        <begin position="1"/>
        <end position="32"/>
    </location>
</feature>
<keyword evidence="1" id="KW-0175">Coiled coil</keyword>
<evidence type="ECO:0000313" key="3">
    <source>
        <dbReference type="Proteomes" id="UP000531840"/>
    </source>
</evidence>
<name>A0ABX2T1U4_9BACL</name>
<keyword evidence="3" id="KW-1185">Reference proteome</keyword>
<dbReference type="RefSeq" id="WP_179941931.1">
    <property type="nucleotide sequence ID" value="NZ_JACBYF010000034.1"/>
</dbReference>
<evidence type="ECO:0000256" key="1">
    <source>
        <dbReference type="SAM" id="Coils"/>
    </source>
</evidence>
<sequence>MDNEIKKLEERLKELKKKNKEKQKKKREKILMEFGLIFEKNLKEYLKNNNIKIELDNNEILLEKIDKNALDNYYKQFMYAIYKNSTK</sequence>
<dbReference type="Proteomes" id="UP000531840">
    <property type="component" value="Unassembled WGS sequence"/>
</dbReference>
<accession>A0ABX2T1U4</accession>
<reference evidence="2 3" key="1">
    <citation type="submission" date="2020-07" db="EMBL/GenBank/DDBJ databases">
        <title>MOT database genomes.</title>
        <authorList>
            <person name="Joseph S."/>
            <person name="Aduse-Opoku J."/>
            <person name="Hashim A."/>
            <person name="Wade W."/>
            <person name="Curtis M."/>
        </authorList>
    </citation>
    <scope>NUCLEOTIDE SEQUENCE [LARGE SCALE GENOMIC DNA]</scope>
    <source>
        <strain evidence="2 3">CIP 106318</strain>
    </source>
</reference>
<proteinExistence type="predicted"/>
<comment type="caution">
    <text evidence="2">The sequence shown here is derived from an EMBL/GenBank/DDBJ whole genome shotgun (WGS) entry which is preliminary data.</text>
</comment>
<gene>
    <name evidence="2" type="ORF">HZY85_08195</name>
</gene>
<protein>
    <submittedName>
        <fullName evidence="2">Uncharacterized protein</fullName>
    </submittedName>
</protein>
<organism evidence="2 3">
    <name type="scientific">Gemelliphila palaticanis</name>
    <dbReference type="NCBI Taxonomy" id="81950"/>
    <lineage>
        <taxon>Bacteria</taxon>
        <taxon>Bacillati</taxon>
        <taxon>Bacillota</taxon>
        <taxon>Bacilli</taxon>
        <taxon>Bacillales</taxon>
        <taxon>Gemellaceae</taxon>
        <taxon>Gemelliphila</taxon>
    </lineage>
</organism>